<evidence type="ECO:0000256" key="1">
    <source>
        <dbReference type="SAM" id="MobiDB-lite"/>
    </source>
</evidence>
<proteinExistence type="predicted"/>
<accession>A0A8K0T6K1</accession>
<evidence type="ECO:0000313" key="3">
    <source>
        <dbReference type="Proteomes" id="UP000813385"/>
    </source>
</evidence>
<feature type="region of interest" description="Disordered" evidence="1">
    <location>
        <begin position="1"/>
        <end position="34"/>
    </location>
</feature>
<gene>
    <name evidence="2" type="ORF">B0T11DRAFT_136310</name>
</gene>
<reference evidence="2" key="1">
    <citation type="journal article" date="2021" name="Nat. Commun.">
        <title>Genetic determinants of endophytism in the Arabidopsis root mycobiome.</title>
        <authorList>
            <person name="Mesny F."/>
            <person name="Miyauchi S."/>
            <person name="Thiergart T."/>
            <person name="Pickel B."/>
            <person name="Atanasova L."/>
            <person name="Karlsson M."/>
            <person name="Huettel B."/>
            <person name="Barry K.W."/>
            <person name="Haridas S."/>
            <person name="Chen C."/>
            <person name="Bauer D."/>
            <person name="Andreopoulos W."/>
            <person name="Pangilinan J."/>
            <person name="LaButti K."/>
            <person name="Riley R."/>
            <person name="Lipzen A."/>
            <person name="Clum A."/>
            <person name="Drula E."/>
            <person name="Henrissat B."/>
            <person name="Kohler A."/>
            <person name="Grigoriev I.V."/>
            <person name="Martin F.M."/>
            <person name="Hacquard S."/>
        </authorList>
    </citation>
    <scope>NUCLEOTIDE SEQUENCE</scope>
    <source>
        <strain evidence="2">MPI-CAGE-AT-0016</strain>
    </source>
</reference>
<dbReference type="EMBL" id="JAGPXD010000006">
    <property type="protein sequence ID" value="KAH7349961.1"/>
    <property type="molecule type" value="Genomic_DNA"/>
</dbReference>
<name>A0A8K0T6K1_9PEZI</name>
<protein>
    <submittedName>
        <fullName evidence="2">Uncharacterized protein</fullName>
    </submittedName>
</protein>
<evidence type="ECO:0000313" key="2">
    <source>
        <dbReference type="EMBL" id="KAH7349961.1"/>
    </source>
</evidence>
<feature type="region of interest" description="Disordered" evidence="1">
    <location>
        <begin position="170"/>
        <end position="190"/>
    </location>
</feature>
<comment type="caution">
    <text evidence="2">The sequence shown here is derived from an EMBL/GenBank/DDBJ whole genome shotgun (WGS) entry which is preliminary data.</text>
</comment>
<keyword evidence="3" id="KW-1185">Reference proteome</keyword>
<sequence length="199" mass="21711">MISPSNLNPEKRPFVGGRVAAGAGSPRSGRPASSWYDHLPFESRTWRAARHARDAGLATWRCHGRSAPPRIPYNDQSESVFEKTCSQIAKNPTPWFRHHASDTTDRPSIVNPCGVESGATNAPCLARKTSAHSHLGSCQLLISGARLSSGPFLSPRLGSLLIADDISPLRDLNRPQGQRKQRGHPGRPRQDCVWTLAPV</sequence>
<organism evidence="2 3">
    <name type="scientific">Plectosphaerella cucumerina</name>
    <dbReference type="NCBI Taxonomy" id="40658"/>
    <lineage>
        <taxon>Eukaryota</taxon>
        <taxon>Fungi</taxon>
        <taxon>Dikarya</taxon>
        <taxon>Ascomycota</taxon>
        <taxon>Pezizomycotina</taxon>
        <taxon>Sordariomycetes</taxon>
        <taxon>Hypocreomycetidae</taxon>
        <taxon>Glomerellales</taxon>
        <taxon>Plectosphaerellaceae</taxon>
        <taxon>Plectosphaerella</taxon>
    </lineage>
</organism>
<dbReference type="Proteomes" id="UP000813385">
    <property type="component" value="Unassembled WGS sequence"/>
</dbReference>
<dbReference type="AlphaFoldDB" id="A0A8K0T6K1"/>
<feature type="compositionally biased region" description="Basic residues" evidence="1">
    <location>
        <begin position="177"/>
        <end position="187"/>
    </location>
</feature>